<dbReference type="EMBL" id="LR899009">
    <property type="protein sequence ID" value="CAD7079939.1"/>
    <property type="molecule type" value="Genomic_DNA"/>
</dbReference>
<evidence type="ECO:0000313" key="2">
    <source>
        <dbReference type="Proteomes" id="UP000594454"/>
    </source>
</evidence>
<dbReference type="Proteomes" id="UP000594454">
    <property type="component" value="Chromosome 1"/>
</dbReference>
<reference evidence="1 2" key="1">
    <citation type="submission" date="2020-11" db="EMBL/GenBank/DDBJ databases">
        <authorList>
            <person name="Wallbank WR R."/>
            <person name="Pardo Diaz C."/>
            <person name="Kozak K."/>
            <person name="Martin S."/>
            <person name="Jiggins C."/>
            <person name="Moest M."/>
            <person name="Warren A I."/>
            <person name="Generalovic N T."/>
            <person name="Byers J.R.P. K."/>
            <person name="Montejo-Kovacevich G."/>
            <person name="Yen C E."/>
        </authorList>
    </citation>
    <scope>NUCLEOTIDE SEQUENCE [LARGE SCALE GENOMIC DNA]</scope>
</reference>
<dbReference type="InParanoid" id="A0A7R8UG39"/>
<dbReference type="AlphaFoldDB" id="A0A7R8UG39"/>
<organism evidence="1 2">
    <name type="scientific">Hermetia illucens</name>
    <name type="common">Black soldier fly</name>
    <dbReference type="NCBI Taxonomy" id="343691"/>
    <lineage>
        <taxon>Eukaryota</taxon>
        <taxon>Metazoa</taxon>
        <taxon>Ecdysozoa</taxon>
        <taxon>Arthropoda</taxon>
        <taxon>Hexapoda</taxon>
        <taxon>Insecta</taxon>
        <taxon>Pterygota</taxon>
        <taxon>Neoptera</taxon>
        <taxon>Endopterygota</taxon>
        <taxon>Diptera</taxon>
        <taxon>Brachycera</taxon>
        <taxon>Stratiomyomorpha</taxon>
        <taxon>Stratiomyidae</taxon>
        <taxon>Hermetiinae</taxon>
        <taxon>Hermetia</taxon>
    </lineage>
</organism>
<proteinExistence type="predicted"/>
<accession>A0A7R8UG39</accession>
<name>A0A7R8UG39_HERIL</name>
<protein>
    <submittedName>
        <fullName evidence="1">Uncharacterized protein</fullName>
    </submittedName>
</protein>
<keyword evidence="2" id="KW-1185">Reference proteome</keyword>
<gene>
    <name evidence="1" type="ORF">HERILL_LOCUS3124</name>
</gene>
<evidence type="ECO:0000313" key="1">
    <source>
        <dbReference type="EMBL" id="CAD7079939.1"/>
    </source>
</evidence>
<sequence length="103" mass="12131">MAEPSNRTLQRNNFASIAKLSCNFGKDNQDRHSLRYFQARLERLKQLWTSCTELYSVVLYETKLSSDQQEESTKECGLTEDVYMVLQTDRNQQIRGYGRRREG</sequence>